<dbReference type="InterPro" id="IPR029047">
    <property type="entry name" value="HSP70_peptide-bd_sf"/>
</dbReference>
<evidence type="ECO:0000313" key="1">
    <source>
        <dbReference type="EMBL" id="QHU00152.1"/>
    </source>
</evidence>
<proteinExistence type="predicted"/>
<dbReference type="AlphaFoldDB" id="A0A6C0J3D9"/>
<reference evidence="1" key="1">
    <citation type="journal article" date="2020" name="Nature">
        <title>Giant virus diversity and host interactions through global metagenomics.</title>
        <authorList>
            <person name="Schulz F."/>
            <person name="Roux S."/>
            <person name="Paez-Espino D."/>
            <person name="Jungbluth S."/>
            <person name="Walsh D.A."/>
            <person name="Denef V.J."/>
            <person name="McMahon K.D."/>
            <person name="Konstantinidis K.T."/>
            <person name="Eloe-Fadrosh E.A."/>
            <person name="Kyrpides N.C."/>
            <person name="Woyke T."/>
        </authorList>
    </citation>
    <scope>NUCLEOTIDE SEQUENCE</scope>
    <source>
        <strain evidence="1">GVMAG-M-3300025860-12</strain>
    </source>
</reference>
<protein>
    <submittedName>
        <fullName evidence="1">Uncharacterized protein</fullName>
    </submittedName>
</protein>
<organism evidence="1">
    <name type="scientific">viral metagenome</name>
    <dbReference type="NCBI Taxonomy" id="1070528"/>
    <lineage>
        <taxon>unclassified sequences</taxon>
        <taxon>metagenomes</taxon>
        <taxon>organismal metagenomes</taxon>
    </lineage>
</organism>
<sequence>MDLIKYPKLNANIGFDIGNGIMNILLKNGSLIPCKYKESFIIDDEDQKNISIFYGNHNQNKFNIHLVDMLIKSNKLYFLTVNLINEYFLIFQLEDKLNILNKTIFKFKNKSIIINKNNINQNIINHIKISHMFKVLKKKIIKKLNCKKSNFPDILKKNIIIKLNNFDNNIETFETQKIMDKIILLKETFIL</sequence>
<name>A0A6C0J3D9_9ZZZZ</name>
<dbReference type="SUPFAM" id="SSF100920">
    <property type="entry name" value="Heat shock protein 70kD (HSP70), peptide-binding domain"/>
    <property type="match status" value="1"/>
</dbReference>
<accession>A0A6C0J3D9</accession>
<dbReference type="EMBL" id="MN740323">
    <property type="protein sequence ID" value="QHU00152.1"/>
    <property type="molecule type" value="Genomic_DNA"/>
</dbReference>